<evidence type="ECO:0000256" key="1">
    <source>
        <dbReference type="SAM" id="MobiDB-lite"/>
    </source>
</evidence>
<name>A0ABV5ZIF4_9BACT</name>
<protein>
    <submittedName>
        <fullName evidence="2">Uncharacterized protein</fullName>
    </submittedName>
</protein>
<dbReference type="RefSeq" id="WP_027952411.1">
    <property type="nucleotide sequence ID" value="NZ_JADU01000018.1"/>
</dbReference>
<proteinExistence type="predicted"/>
<organism evidence="2 3">
    <name type="scientific">Hallella seregens ATCC 51272</name>
    <dbReference type="NCBI Taxonomy" id="1336250"/>
    <lineage>
        <taxon>Bacteria</taxon>
        <taxon>Pseudomonadati</taxon>
        <taxon>Bacteroidota</taxon>
        <taxon>Bacteroidia</taxon>
        <taxon>Bacteroidales</taxon>
        <taxon>Prevotellaceae</taxon>
        <taxon>Hallella</taxon>
    </lineage>
</organism>
<evidence type="ECO:0000313" key="3">
    <source>
        <dbReference type="Proteomes" id="UP001589688"/>
    </source>
</evidence>
<reference evidence="2 3" key="1">
    <citation type="submission" date="2024-09" db="EMBL/GenBank/DDBJ databases">
        <authorList>
            <person name="Sun Q."/>
            <person name="Mori K."/>
        </authorList>
    </citation>
    <scope>NUCLEOTIDE SEQUENCE [LARGE SCALE GENOMIC DNA]</scope>
    <source>
        <strain evidence="2 3">ATCC 51272</strain>
    </source>
</reference>
<gene>
    <name evidence="2" type="ORF">ACFFK8_00765</name>
</gene>
<accession>A0ABV5ZIF4</accession>
<feature type="region of interest" description="Disordered" evidence="1">
    <location>
        <begin position="38"/>
        <end position="84"/>
    </location>
</feature>
<comment type="caution">
    <text evidence="2">The sequence shown here is derived from an EMBL/GenBank/DDBJ whole genome shotgun (WGS) entry which is preliminary data.</text>
</comment>
<sequence>MKHINMKTKNEQDKHRQPYVCPNCEVVAVENENTILAGSPAVQPGGGGPAGNKGSVSIEGPVEDDDDTEISGAKKSTVWDAWEE</sequence>
<dbReference type="EMBL" id="JBHLZF010000001">
    <property type="protein sequence ID" value="MFB9896394.1"/>
    <property type="molecule type" value="Genomic_DNA"/>
</dbReference>
<dbReference type="Proteomes" id="UP001589688">
    <property type="component" value="Unassembled WGS sequence"/>
</dbReference>
<keyword evidence="3" id="KW-1185">Reference proteome</keyword>
<evidence type="ECO:0000313" key="2">
    <source>
        <dbReference type="EMBL" id="MFB9896394.1"/>
    </source>
</evidence>